<evidence type="ECO:0000256" key="5">
    <source>
        <dbReference type="ARBA" id="ARBA00022823"/>
    </source>
</evidence>
<keyword evidence="5 7" id="KW-0450">Lipoyl</keyword>
<dbReference type="GO" id="GO:0005737">
    <property type="term" value="C:cytoplasm"/>
    <property type="evidence" value="ECO:0007669"/>
    <property type="project" value="TreeGrafter"/>
</dbReference>
<dbReference type="InterPro" id="IPR023213">
    <property type="entry name" value="CAT-like_dom_sf"/>
</dbReference>
<dbReference type="SUPFAM" id="SSF52777">
    <property type="entry name" value="CoA-dependent acyltransferases"/>
    <property type="match status" value="1"/>
</dbReference>
<dbReference type="InterPro" id="IPR004167">
    <property type="entry name" value="PSBD"/>
</dbReference>
<dbReference type="FunFam" id="3.30.559.10:FF:000007">
    <property type="entry name" value="Dihydrolipoamide acetyltransferase component of pyruvate dehydrogenase complex"/>
    <property type="match status" value="1"/>
</dbReference>
<name>A0A1I7JST0_9GAMM</name>
<dbReference type="InterPro" id="IPR001078">
    <property type="entry name" value="2-oxoacid_DH_actylTfrase"/>
</dbReference>
<keyword evidence="6 7" id="KW-0012">Acyltransferase</keyword>
<dbReference type="AlphaFoldDB" id="A0A1I7JST0"/>
<dbReference type="GO" id="GO:0031405">
    <property type="term" value="F:lipoic acid binding"/>
    <property type="evidence" value="ECO:0007669"/>
    <property type="project" value="TreeGrafter"/>
</dbReference>
<accession>A0A1I7JST0</accession>
<feature type="compositionally biased region" description="Acidic residues" evidence="8">
    <location>
        <begin position="83"/>
        <end position="92"/>
    </location>
</feature>
<dbReference type="InterPro" id="IPR000089">
    <property type="entry name" value="Biotin_lipoyl"/>
</dbReference>
<evidence type="ECO:0000256" key="1">
    <source>
        <dbReference type="ARBA" id="ARBA00001938"/>
    </source>
</evidence>
<comment type="similarity">
    <text evidence="2 7">Belongs to the 2-oxoacid dehydrogenase family.</text>
</comment>
<dbReference type="InterPro" id="IPR050743">
    <property type="entry name" value="2-oxoacid_DH_E2_comp"/>
</dbReference>
<evidence type="ECO:0000256" key="8">
    <source>
        <dbReference type="SAM" id="MobiDB-lite"/>
    </source>
</evidence>
<dbReference type="Gene3D" id="2.40.50.100">
    <property type="match status" value="1"/>
</dbReference>
<dbReference type="STRING" id="463301.SAMN04487955_11220"/>
<feature type="domain" description="Peripheral subunit-binding (PSBD)" evidence="10">
    <location>
        <begin position="150"/>
        <end position="187"/>
    </location>
</feature>
<dbReference type="Pfam" id="PF00364">
    <property type="entry name" value="Biotin_lipoyl"/>
    <property type="match status" value="1"/>
</dbReference>
<dbReference type="Pfam" id="PF00198">
    <property type="entry name" value="2-oxoacid_dh"/>
    <property type="match status" value="1"/>
</dbReference>
<dbReference type="InterPro" id="IPR036625">
    <property type="entry name" value="E3-bd_dom_sf"/>
</dbReference>
<dbReference type="InterPro" id="IPR011053">
    <property type="entry name" value="Single_hybrid_motif"/>
</dbReference>
<proteinExistence type="inferred from homology"/>
<evidence type="ECO:0000256" key="2">
    <source>
        <dbReference type="ARBA" id="ARBA00007317"/>
    </source>
</evidence>
<protein>
    <recommendedName>
        <fullName evidence="7">Dihydrolipoamide acetyltransferase component of pyruvate dehydrogenase complex</fullName>
        <ecNumber evidence="7">2.3.1.-</ecNumber>
    </recommendedName>
</protein>
<dbReference type="PROSITE" id="PS50968">
    <property type="entry name" value="BIOTINYL_LIPOYL"/>
    <property type="match status" value="1"/>
</dbReference>
<dbReference type="PROSITE" id="PS51826">
    <property type="entry name" value="PSBD"/>
    <property type="match status" value="1"/>
</dbReference>
<keyword evidence="12" id="KW-1185">Reference proteome</keyword>
<comment type="cofactor">
    <cofactor evidence="1 7">
        <name>(R)-lipoate</name>
        <dbReference type="ChEBI" id="CHEBI:83088"/>
    </cofactor>
</comment>
<evidence type="ECO:0000256" key="4">
    <source>
        <dbReference type="ARBA" id="ARBA00022679"/>
    </source>
</evidence>
<dbReference type="CDD" id="cd06849">
    <property type="entry name" value="lipoyl_domain"/>
    <property type="match status" value="1"/>
</dbReference>
<sequence length="439" mass="47824">MSEFKLPDIGEGIVECEIVEWRVAEGDLIEEDQPVVEVMTDKALVEITAPEAGRVTRLFVPKGEIAKVHSPLFSYEVQGEGQGQDDDQEGDVPVESQKNAPVKDRNISDDIDTGVDDASTAATRPSMAAGERVGRVGDAPRGQGPYGRIPASPAVRRLLREHDLALEDVPGSGKDGRVLKDDVLHMLEQGVEQDSEPAARADAAAETRVEPLRGMRAVMARRMVEAATTIPHFHYGEQIDVTDLLALRERLKPRAEAQDTRLTLMPFFMKALALAVQEFPILNARLNDAVDEIHYLPSVNIGMAVDGKAGLMVPNVKGVERLSLLALARETQRLTAEAREGRVVQQDLKGGTISISNIGALGGTYAAPIINAPEVAIVAIGKTQWLPRFDDHDNVVKRAILTVTWAGDHRLIDGGTIARFCNAWKAYLEAPETMLLYLS</sequence>
<dbReference type="PANTHER" id="PTHR43178">
    <property type="entry name" value="DIHYDROLIPOAMIDE ACETYLTRANSFERASE COMPONENT OF PYRUVATE DEHYDROGENASE COMPLEX"/>
    <property type="match status" value="1"/>
</dbReference>
<evidence type="ECO:0000313" key="12">
    <source>
        <dbReference type="Proteomes" id="UP000198693"/>
    </source>
</evidence>
<dbReference type="Gene3D" id="3.30.559.10">
    <property type="entry name" value="Chloramphenicol acetyltransferase-like domain"/>
    <property type="match status" value="1"/>
</dbReference>
<evidence type="ECO:0000256" key="6">
    <source>
        <dbReference type="ARBA" id="ARBA00023315"/>
    </source>
</evidence>
<comment type="subunit">
    <text evidence="3">Forms a 24-polypeptide structural core with octahedral symmetry.</text>
</comment>
<dbReference type="OrthoDB" id="9805770at2"/>
<evidence type="ECO:0000256" key="3">
    <source>
        <dbReference type="ARBA" id="ARBA00011484"/>
    </source>
</evidence>
<gene>
    <name evidence="11" type="ORF">SAMN04487955_11220</name>
</gene>
<reference evidence="12" key="1">
    <citation type="submission" date="2016-10" db="EMBL/GenBank/DDBJ databases">
        <authorList>
            <person name="Varghese N."/>
            <person name="Submissions S."/>
        </authorList>
    </citation>
    <scope>NUCLEOTIDE SEQUENCE [LARGE SCALE GENOMIC DNA]</scope>
    <source>
        <strain evidence="12">CGMCC 1.6981</strain>
    </source>
</reference>
<dbReference type="Gene3D" id="4.10.320.10">
    <property type="entry name" value="E3-binding domain"/>
    <property type="match status" value="1"/>
</dbReference>
<dbReference type="EMBL" id="FPBP01000012">
    <property type="protein sequence ID" value="SFU88251.1"/>
    <property type="molecule type" value="Genomic_DNA"/>
</dbReference>
<evidence type="ECO:0000259" key="10">
    <source>
        <dbReference type="PROSITE" id="PS51826"/>
    </source>
</evidence>
<keyword evidence="4 7" id="KW-0808">Transferase</keyword>
<organism evidence="11 12">
    <name type="scientific">Halomonas korlensis</name>
    <dbReference type="NCBI Taxonomy" id="463301"/>
    <lineage>
        <taxon>Bacteria</taxon>
        <taxon>Pseudomonadati</taxon>
        <taxon>Pseudomonadota</taxon>
        <taxon>Gammaproteobacteria</taxon>
        <taxon>Oceanospirillales</taxon>
        <taxon>Halomonadaceae</taxon>
        <taxon>Halomonas</taxon>
    </lineage>
</organism>
<dbReference type="SUPFAM" id="SSF47005">
    <property type="entry name" value="Peripheral subunit-binding domain of 2-oxo acid dehydrogenase complex"/>
    <property type="match status" value="1"/>
</dbReference>
<dbReference type="GO" id="GO:0016407">
    <property type="term" value="F:acetyltransferase activity"/>
    <property type="evidence" value="ECO:0007669"/>
    <property type="project" value="TreeGrafter"/>
</dbReference>
<dbReference type="PANTHER" id="PTHR43178:SF5">
    <property type="entry name" value="LIPOAMIDE ACYLTRANSFERASE COMPONENT OF BRANCHED-CHAIN ALPHA-KETO ACID DEHYDROGENASE COMPLEX, MITOCHONDRIAL"/>
    <property type="match status" value="1"/>
</dbReference>
<feature type="region of interest" description="Disordered" evidence="8">
    <location>
        <begin position="78"/>
        <end position="150"/>
    </location>
</feature>
<dbReference type="EC" id="2.3.1.-" evidence="7"/>
<dbReference type="Pfam" id="PF02817">
    <property type="entry name" value="E3_binding"/>
    <property type="match status" value="1"/>
</dbReference>
<evidence type="ECO:0000313" key="11">
    <source>
        <dbReference type="EMBL" id="SFU88251.1"/>
    </source>
</evidence>
<dbReference type="SUPFAM" id="SSF51230">
    <property type="entry name" value="Single hybrid motif"/>
    <property type="match status" value="1"/>
</dbReference>
<dbReference type="RefSeq" id="WP_089796875.1">
    <property type="nucleotide sequence ID" value="NZ_FPBP01000012.1"/>
</dbReference>
<feature type="domain" description="Lipoyl-binding" evidence="9">
    <location>
        <begin position="1"/>
        <end position="76"/>
    </location>
</feature>
<dbReference type="Proteomes" id="UP000198693">
    <property type="component" value="Unassembled WGS sequence"/>
</dbReference>
<evidence type="ECO:0000256" key="7">
    <source>
        <dbReference type="RuleBase" id="RU003423"/>
    </source>
</evidence>
<evidence type="ECO:0000259" key="9">
    <source>
        <dbReference type="PROSITE" id="PS50968"/>
    </source>
</evidence>